<feature type="region of interest" description="Disordered" evidence="10">
    <location>
        <begin position="325"/>
        <end position="413"/>
    </location>
</feature>
<keyword evidence="6 9" id="KW-0067">ATP-binding</keyword>
<feature type="compositionally biased region" description="Low complexity" evidence="10">
    <location>
        <begin position="359"/>
        <end position="372"/>
    </location>
</feature>
<evidence type="ECO:0000256" key="3">
    <source>
        <dbReference type="ARBA" id="ARBA00022729"/>
    </source>
</evidence>
<dbReference type="PANTHER" id="PTHR24416:SF525">
    <property type="entry name" value="INSULIN-LIKE RECEPTOR"/>
    <property type="match status" value="1"/>
</dbReference>
<keyword evidence="4" id="KW-0677">Repeat</keyword>
<dbReference type="Proteomes" id="UP000887572">
    <property type="component" value="Unplaced"/>
</dbReference>
<dbReference type="InterPro" id="IPR020635">
    <property type="entry name" value="Tyr_kinase_cat_dom"/>
</dbReference>
<keyword evidence="7" id="KW-1133">Transmembrane helix</keyword>
<dbReference type="InterPro" id="IPR000719">
    <property type="entry name" value="Prot_kinase_dom"/>
</dbReference>
<feature type="binding site" evidence="9">
    <location>
        <position position="87"/>
    </location>
    <ligand>
        <name>ATP</name>
        <dbReference type="ChEBI" id="CHEBI:30616"/>
    </ligand>
</feature>
<feature type="region of interest" description="Disordered" evidence="10">
    <location>
        <begin position="481"/>
        <end position="511"/>
    </location>
</feature>
<dbReference type="Gene3D" id="1.10.510.10">
    <property type="entry name" value="Transferase(Phosphotransferase) domain 1"/>
    <property type="match status" value="1"/>
</dbReference>
<dbReference type="InterPro" id="IPR017441">
    <property type="entry name" value="Protein_kinase_ATP_BS"/>
</dbReference>
<dbReference type="AlphaFoldDB" id="A0A914H9V2"/>
<dbReference type="PRINTS" id="PR00109">
    <property type="entry name" value="TYRKINASE"/>
</dbReference>
<dbReference type="PROSITE" id="PS50011">
    <property type="entry name" value="PROTEIN_KINASE_DOM"/>
    <property type="match status" value="1"/>
</dbReference>
<evidence type="ECO:0000256" key="9">
    <source>
        <dbReference type="PROSITE-ProRule" id="PRU10141"/>
    </source>
</evidence>
<dbReference type="WBParaSite" id="Gr19_v10_g14597.t1">
    <property type="protein sequence ID" value="Gr19_v10_g14597.t1"/>
    <property type="gene ID" value="Gr19_v10_g14597"/>
</dbReference>
<evidence type="ECO:0000259" key="11">
    <source>
        <dbReference type="PROSITE" id="PS50011"/>
    </source>
</evidence>
<reference evidence="13" key="1">
    <citation type="submission" date="2022-11" db="UniProtKB">
        <authorList>
            <consortium name="WormBaseParasite"/>
        </authorList>
    </citation>
    <scope>IDENTIFICATION</scope>
</reference>
<evidence type="ECO:0000256" key="2">
    <source>
        <dbReference type="ARBA" id="ARBA00022692"/>
    </source>
</evidence>
<dbReference type="InterPro" id="IPR011009">
    <property type="entry name" value="Kinase-like_dom_sf"/>
</dbReference>
<proteinExistence type="predicted"/>
<feature type="domain" description="Protein kinase" evidence="11">
    <location>
        <begin position="52"/>
        <end position="319"/>
    </location>
</feature>
<dbReference type="GO" id="GO:0005886">
    <property type="term" value="C:plasma membrane"/>
    <property type="evidence" value="ECO:0007669"/>
    <property type="project" value="TreeGrafter"/>
</dbReference>
<keyword evidence="12" id="KW-1185">Reference proteome</keyword>
<sequence>MAERKRIRLKLHKPICMESIGQQIQFPQSSHKFSPEVQNELKTLPRLSAECVKATKELGMGSFGRVCEGFMRTKNSPTTPAVRVAIKYLKDNNEENRVKFLKEAILMKNFDHPNIVKLLGVSMEGEQFLVLELMDGGDMRNFLRQSRPYRNRPSRVSLRELIAMIVDVGRGCVYLEKYKHVHRDLAARNCLISSTTSLQRVTKIADFGHARELFVDDYYRFRGGDLLPLRWLSPEVINQGLFTSKSDVWAFGVLLWEIVTLGEQPFAHMSNTQVLARLSSGMSLDRPTDCPNELHDVMKVTWTVDAEKRPQFADMQPRLETMRGLPTFQSRDPFPPPSSSSDNFFDASQNSSTSKGELSSTTTTNGDGDSSTACQFDKSGESFSGRRNVKRSRHTIPRRTSTETSIGGGPSASYSFATASTGLESSEYEVPKSRSGLMMNMPELRHTNHRRSIGFHQNDAFVGDSSVDDAGGERFTQSISLAGTSRAAADEPLTTPFRQQFGASSSRVSRV</sequence>
<name>A0A914H9V2_GLORO</name>
<dbReference type="GO" id="GO:0004714">
    <property type="term" value="F:transmembrane receptor protein tyrosine kinase activity"/>
    <property type="evidence" value="ECO:0007669"/>
    <property type="project" value="TreeGrafter"/>
</dbReference>
<dbReference type="Pfam" id="PF07714">
    <property type="entry name" value="PK_Tyr_Ser-Thr"/>
    <property type="match status" value="1"/>
</dbReference>
<keyword evidence="2" id="KW-0812">Transmembrane</keyword>
<organism evidence="12 13">
    <name type="scientific">Globodera rostochiensis</name>
    <name type="common">Golden nematode worm</name>
    <name type="synonym">Heterodera rostochiensis</name>
    <dbReference type="NCBI Taxonomy" id="31243"/>
    <lineage>
        <taxon>Eukaryota</taxon>
        <taxon>Metazoa</taxon>
        <taxon>Ecdysozoa</taxon>
        <taxon>Nematoda</taxon>
        <taxon>Chromadorea</taxon>
        <taxon>Rhabditida</taxon>
        <taxon>Tylenchina</taxon>
        <taxon>Tylenchomorpha</taxon>
        <taxon>Tylenchoidea</taxon>
        <taxon>Heteroderidae</taxon>
        <taxon>Heteroderinae</taxon>
        <taxon>Globodera</taxon>
    </lineage>
</organism>
<dbReference type="InterPro" id="IPR001245">
    <property type="entry name" value="Ser-Thr/Tyr_kinase_cat_dom"/>
</dbReference>
<keyword evidence="3" id="KW-0732">Signal</keyword>
<protein>
    <submittedName>
        <fullName evidence="13">Protein kinase domain-containing protein</fullName>
    </submittedName>
</protein>
<evidence type="ECO:0000256" key="6">
    <source>
        <dbReference type="ARBA" id="ARBA00022840"/>
    </source>
</evidence>
<comment type="subcellular location">
    <subcellularLocation>
        <location evidence="1">Membrane</location>
        <topology evidence="1">Single-pass type I membrane protein</topology>
    </subcellularLocation>
</comment>
<dbReference type="SMART" id="SM00219">
    <property type="entry name" value="TyrKc"/>
    <property type="match status" value="1"/>
</dbReference>
<dbReference type="SUPFAM" id="SSF56112">
    <property type="entry name" value="Protein kinase-like (PK-like)"/>
    <property type="match status" value="1"/>
</dbReference>
<evidence type="ECO:0000313" key="12">
    <source>
        <dbReference type="Proteomes" id="UP000887572"/>
    </source>
</evidence>
<evidence type="ECO:0000313" key="13">
    <source>
        <dbReference type="WBParaSite" id="Gr19_v10_g14597.t1"/>
    </source>
</evidence>
<dbReference type="GO" id="GO:0007169">
    <property type="term" value="P:cell surface receptor protein tyrosine kinase signaling pathway"/>
    <property type="evidence" value="ECO:0007669"/>
    <property type="project" value="TreeGrafter"/>
</dbReference>
<evidence type="ECO:0000256" key="7">
    <source>
        <dbReference type="ARBA" id="ARBA00022989"/>
    </source>
</evidence>
<accession>A0A914H9V2</accession>
<evidence type="ECO:0000256" key="4">
    <source>
        <dbReference type="ARBA" id="ARBA00022737"/>
    </source>
</evidence>
<dbReference type="InterPro" id="IPR050122">
    <property type="entry name" value="RTK"/>
</dbReference>
<dbReference type="GO" id="GO:0043235">
    <property type="term" value="C:receptor complex"/>
    <property type="evidence" value="ECO:0007669"/>
    <property type="project" value="TreeGrafter"/>
</dbReference>
<feature type="compositionally biased region" description="Polar residues" evidence="10">
    <location>
        <begin position="496"/>
        <end position="511"/>
    </location>
</feature>
<feature type="compositionally biased region" description="Low complexity" evidence="10">
    <location>
        <begin position="339"/>
        <end position="352"/>
    </location>
</feature>
<evidence type="ECO:0000256" key="1">
    <source>
        <dbReference type="ARBA" id="ARBA00004479"/>
    </source>
</evidence>
<dbReference type="PROSITE" id="PS00107">
    <property type="entry name" value="PROTEIN_KINASE_ATP"/>
    <property type="match status" value="1"/>
</dbReference>
<evidence type="ECO:0000256" key="10">
    <source>
        <dbReference type="SAM" id="MobiDB-lite"/>
    </source>
</evidence>
<dbReference type="GO" id="GO:0005524">
    <property type="term" value="F:ATP binding"/>
    <property type="evidence" value="ECO:0007669"/>
    <property type="project" value="UniProtKB-UniRule"/>
</dbReference>
<feature type="compositionally biased region" description="Basic residues" evidence="10">
    <location>
        <begin position="387"/>
        <end position="397"/>
    </location>
</feature>
<evidence type="ECO:0000256" key="8">
    <source>
        <dbReference type="ARBA" id="ARBA00023136"/>
    </source>
</evidence>
<keyword evidence="5 9" id="KW-0547">Nucleotide-binding</keyword>
<keyword evidence="8" id="KW-0472">Membrane</keyword>
<dbReference type="PANTHER" id="PTHR24416">
    <property type="entry name" value="TYROSINE-PROTEIN KINASE RECEPTOR"/>
    <property type="match status" value="1"/>
</dbReference>
<dbReference type="CDD" id="cd00192">
    <property type="entry name" value="PTKc"/>
    <property type="match status" value="1"/>
</dbReference>
<evidence type="ECO:0000256" key="5">
    <source>
        <dbReference type="ARBA" id="ARBA00022741"/>
    </source>
</evidence>
<dbReference type="Gene3D" id="3.30.200.20">
    <property type="entry name" value="Phosphorylase Kinase, domain 1"/>
    <property type="match status" value="1"/>
</dbReference>